<dbReference type="AlphaFoldDB" id="A0A1W1ICC6"/>
<dbReference type="GO" id="GO:0009307">
    <property type="term" value="P:DNA restriction-modification system"/>
    <property type="evidence" value="ECO:0007669"/>
    <property type="project" value="UniProtKB-KW"/>
</dbReference>
<sequence>MLKKVSEIAILNKESYKKAEMIGAYRYLDTASLTENFIAKYIDLNGKENNIPSRARRKVEPNDILVSTVRPTQKHFGIIEQPVQNLVASTGFVTITPNSQLVNPYYLYILLTQEKVTNYLQVIAENSTSAYPSIKPSVIADLEFKFPERDIQDKIANLYKAIEGKIKVNQQINDNLAA</sequence>
<dbReference type="GO" id="GO:0003677">
    <property type="term" value="F:DNA binding"/>
    <property type="evidence" value="ECO:0007669"/>
    <property type="project" value="UniProtKB-KW"/>
</dbReference>
<comment type="similarity">
    <text evidence="1">Belongs to the type-I restriction system S methylase family.</text>
</comment>
<evidence type="ECO:0000259" key="4">
    <source>
        <dbReference type="Pfam" id="PF01420"/>
    </source>
</evidence>
<evidence type="ECO:0000313" key="5">
    <source>
        <dbReference type="EMBL" id="SLM50551.1"/>
    </source>
</evidence>
<dbReference type="OrthoDB" id="9795776at2"/>
<evidence type="ECO:0000256" key="3">
    <source>
        <dbReference type="ARBA" id="ARBA00023125"/>
    </source>
</evidence>
<keyword evidence="6" id="KW-1185">Reference proteome</keyword>
<evidence type="ECO:0000256" key="1">
    <source>
        <dbReference type="ARBA" id="ARBA00010923"/>
    </source>
</evidence>
<keyword evidence="5" id="KW-0378">Hydrolase</keyword>
<dbReference type="Pfam" id="PF01420">
    <property type="entry name" value="Methylase_S"/>
    <property type="match status" value="1"/>
</dbReference>
<protein>
    <submittedName>
        <fullName evidence="5">Restriction endonuclease type i hsds</fullName>
    </submittedName>
</protein>
<reference evidence="6" key="1">
    <citation type="submission" date="2016-04" db="EMBL/GenBank/DDBJ databases">
        <authorList>
            <person name="Strepis N."/>
        </authorList>
    </citation>
    <scope>NUCLEOTIDE SEQUENCE [LARGE SCALE GENOMIC DNA]</scope>
</reference>
<dbReference type="RefSeq" id="WP_086941456.1">
    <property type="nucleotide sequence ID" value="NZ_FONM01000002.1"/>
</dbReference>
<dbReference type="EMBL" id="FWEY01000001">
    <property type="protein sequence ID" value="SLM50551.1"/>
    <property type="molecule type" value="Genomic_DNA"/>
</dbReference>
<feature type="domain" description="Type I restriction modification DNA specificity" evidence="4">
    <location>
        <begin position="12"/>
        <end position="176"/>
    </location>
</feature>
<dbReference type="SUPFAM" id="SSF116734">
    <property type="entry name" value="DNA methylase specificity domain"/>
    <property type="match status" value="1"/>
</dbReference>
<dbReference type="InterPro" id="IPR052021">
    <property type="entry name" value="Type-I_RS_S_subunit"/>
</dbReference>
<evidence type="ECO:0000313" key="6">
    <source>
        <dbReference type="Proteomes" id="UP000195985"/>
    </source>
</evidence>
<dbReference type="Gene3D" id="3.90.220.20">
    <property type="entry name" value="DNA methylase specificity domains"/>
    <property type="match status" value="1"/>
</dbReference>
<proteinExistence type="inferred from homology"/>
<gene>
    <name evidence="5" type="ORF">TPAS_223</name>
</gene>
<evidence type="ECO:0000256" key="2">
    <source>
        <dbReference type="ARBA" id="ARBA00022747"/>
    </source>
</evidence>
<dbReference type="STRING" id="43064.SAMN04488086_102231"/>
<name>A0A1W1ICC6_9LACT</name>
<keyword evidence="5" id="KW-0255">Endonuclease</keyword>
<keyword evidence="2" id="KW-0680">Restriction system</keyword>
<dbReference type="PANTHER" id="PTHR30408:SF13">
    <property type="entry name" value="TYPE I RESTRICTION ENZYME HINDI SPECIFICITY SUBUNIT"/>
    <property type="match status" value="1"/>
</dbReference>
<dbReference type="PANTHER" id="PTHR30408">
    <property type="entry name" value="TYPE-1 RESTRICTION ENZYME ECOKI SPECIFICITY PROTEIN"/>
    <property type="match status" value="1"/>
</dbReference>
<dbReference type="InterPro" id="IPR044946">
    <property type="entry name" value="Restrct_endonuc_typeI_TRD_sf"/>
</dbReference>
<keyword evidence="3" id="KW-0238">DNA-binding</keyword>
<organism evidence="5 6">
    <name type="scientific">Trichococcus pasteurii</name>
    <dbReference type="NCBI Taxonomy" id="43064"/>
    <lineage>
        <taxon>Bacteria</taxon>
        <taxon>Bacillati</taxon>
        <taxon>Bacillota</taxon>
        <taxon>Bacilli</taxon>
        <taxon>Lactobacillales</taxon>
        <taxon>Carnobacteriaceae</taxon>
        <taxon>Trichococcus</taxon>
    </lineage>
</organism>
<keyword evidence="5" id="KW-0540">Nuclease</keyword>
<accession>A0A1W1ICC6</accession>
<dbReference type="InterPro" id="IPR000055">
    <property type="entry name" value="Restrct_endonuc_typeI_TRD"/>
</dbReference>
<dbReference type="Proteomes" id="UP000195985">
    <property type="component" value="Unassembled WGS sequence"/>
</dbReference>
<dbReference type="GO" id="GO:0004519">
    <property type="term" value="F:endonuclease activity"/>
    <property type="evidence" value="ECO:0007669"/>
    <property type="project" value="UniProtKB-KW"/>
</dbReference>